<proteinExistence type="predicted"/>
<feature type="region of interest" description="Disordered" evidence="1">
    <location>
        <begin position="1"/>
        <end position="24"/>
    </location>
</feature>
<evidence type="ECO:0000256" key="1">
    <source>
        <dbReference type="SAM" id="MobiDB-lite"/>
    </source>
</evidence>
<feature type="domain" description="DUF4097" evidence="2">
    <location>
        <begin position="104"/>
        <end position="279"/>
    </location>
</feature>
<evidence type="ECO:0000313" key="3">
    <source>
        <dbReference type="EMBL" id="HIQ62666.1"/>
    </source>
</evidence>
<evidence type="ECO:0000313" key="4">
    <source>
        <dbReference type="Proteomes" id="UP000886819"/>
    </source>
</evidence>
<accession>A0A9D0YUT8</accession>
<dbReference type="Proteomes" id="UP000886819">
    <property type="component" value="Unassembled WGS sequence"/>
</dbReference>
<evidence type="ECO:0000259" key="2">
    <source>
        <dbReference type="Pfam" id="PF13349"/>
    </source>
</evidence>
<dbReference type="Pfam" id="PF13349">
    <property type="entry name" value="DUF4097"/>
    <property type="match status" value="1"/>
</dbReference>
<organism evidence="3 4">
    <name type="scientific">Candidatus Avichristensenella intestinipullorum</name>
    <dbReference type="NCBI Taxonomy" id="2840693"/>
    <lineage>
        <taxon>Bacteria</taxon>
        <taxon>Bacillati</taxon>
        <taxon>Bacillota</taxon>
        <taxon>Clostridia</taxon>
        <taxon>Candidatus Avichristensenella</taxon>
    </lineage>
</organism>
<reference evidence="3" key="2">
    <citation type="journal article" date="2021" name="PeerJ">
        <title>Extensive microbial diversity within the chicken gut microbiome revealed by metagenomics and culture.</title>
        <authorList>
            <person name="Gilroy R."/>
            <person name="Ravi A."/>
            <person name="Getino M."/>
            <person name="Pursley I."/>
            <person name="Horton D.L."/>
            <person name="Alikhan N.F."/>
            <person name="Baker D."/>
            <person name="Gharbi K."/>
            <person name="Hall N."/>
            <person name="Watson M."/>
            <person name="Adriaenssens E.M."/>
            <person name="Foster-Nyarko E."/>
            <person name="Jarju S."/>
            <person name="Secka A."/>
            <person name="Antonio M."/>
            <person name="Oren A."/>
            <person name="Chaudhuri R.R."/>
            <person name="La Ragione R."/>
            <person name="Hildebrand F."/>
            <person name="Pallen M.J."/>
        </authorList>
    </citation>
    <scope>NUCLEOTIDE SEQUENCE</scope>
    <source>
        <strain evidence="3">ChiHile30-977</strain>
    </source>
</reference>
<protein>
    <submittedName>
        <fullName evidence="3">DUF4097 family beta strand repeat protein</fullName>
    </submittedName>
</protein>
<dbReference type="AlphaFoldDB" id="A0A9D0YUT8"/>
<gene>
    <name evidence="3" type="ORF">IAA66_03650</name>
</gene>
<dbReference type="InterPro" id="IPR025164">
    <property type="entry name" value="Toastrack_DUF4097"/>
</dbReference>
<comment type="caution">
    <text evidence="3">The sequence shown here is derived from an EMBL/GenBank/DDBJ whole genome shotgun (WGS) entry which is preliminary data.</text>
</comment>
<reference evidence="3" key="1">
    <citation type="submission" date="2020-10" db="EMBL/GenBank/DDBJ databases">
        <authorList>
            <person name="Gilroy R."/>
        </authorList>
    </citation>
    <scope>NUCLEOTIDE SEQUENCE</scope>
    <source>
        <strain evidence="3">ChiHile30-977</strain>
    </source>
</reference>
<name>A0A9D0YUT8_9FIRM</name>
<sequence>MKKTLAGLPAEPGRKPGDIQADGVRVRLEQVSGAEARRSGEKSRARRPLRARVPKFSAPRRSHALRRPAAFLACAMACAALLTGCSADGEAFVQKSYTADAQVREIRLDVRDRQIDVSPSEDGQIHIAYFESDKEWYDIAVSDDHVLTMTSASGKDWTDYIGAKPPASVRNISLQIPDALLENISLSTTNGDVSLSALAVTGSISLASNGGDIAFERLQVGDSLSLTAKNGGISGVIAGSDDDFAIQAEVKKGDSNLSTQDGGEKQLNVSCNNGDVDIAFAP</sequence>
<dbReference type="EMBL" id="DVFI01000052">
    <property type="protein sequence ID" value="HIQ62666.1"/>
    <property type="molecule type" value="Genomic_DNA"/>
</dbReference>